<dbReference type="GO" id="GO:0046872">
    <property type="term" value="F:metal ion binding"/>
    <property type="evidence" value="ECO:0007669"/>
    <property type="project" value="UniProtKB-KW"/>
</dbReference>
<evidence type="ECO:0000256" key="1">
    <source>
        <dbReference type="ARBA" id="ARBA00022490"/>
    </source>
</evidence>
<evidence type="ECO:0008006" key="10">
    <source>
        <dbReference type="Google" id="ProtNLM"/>
    </source>
</evidence>
<dbReference type="EnsemblMetazoa" id="SCAU014953-RA">
    <property type="protein sequence ID" value="SCAU014953-PA"/>
    <property type="gene ID" value="SCAU014953"/>
</dbReference>
<sequence length="501" mass="56512">MTLLKYMSYFTTFSVFAALISIVWQAFLSLKQLNKVTLILTSLLAIENLKRPSPNAPKLKVALGYGACSDLIISATDFLNYSSEIVPEIKPEFTVDEVNDEVELLQTFGYYFENGAAAERVMPNSYLFRKLIQIAKKQHKDNIQWVIGGNAPLMGIRFDKEGWEVLLGARVSHKLRRLIPNSIKIAGDQIEDDDIHLILEYKAGEKWGPFTAPRANRYILHNDQNNPHLNSLEHLQKAIKVYQPDLFVISGIQMMDSYKFEVGIREERLLKLNKQINELAPHTQIHFEMASYVEIELLQQLRTYILPYVDSLGMNEQELENLAQVMEYGKTSFATDCNPRVGATLDQMRKVFSMLAKDYYQNASTVIKTKRRMVTRIHLHTLAFQALLTAKDSAWKNTKIGAAKAALVAHRYVCQTQMINPESASLILDDSFSTSLDADKAQRVSFDPQNAVPCWSETLQITAQKSQEIEICVAPVLVCRVAKKTAGAGDNISAAGLSQQL</sequence>
<feature type="transmembrane region" description="Helical" evidence="7">
    <location>
        <begin position="6"/>
        <end position="28"/>
    </location>
</feature>
<dbReference type="PANTHER" id="PTHR21208:SF1">
    <property type="entry name" value="ADP-DEPENDENT GLUCOKINASE"/>
    <property type="match status" value="1"/>
</dbReference>
<dbReference type="GO" id="GO:0006006">
    <property type="term" value="P:glucose metabolic process"/>
    <property type="evidence" value="ECO:0007669"/>
    <property type="project" value="TreeGrafter"/>
</dbReference>
<evidence type="ECO:0000256" key="7">
    <source>
        <dbReference type="SAM" id="Phobius"/>
    </source>
</evidence>
<dbReference type="STRING" id="35570.A0A1I8Q8X7"/>
<dbReference type="KEGG" id="scac:106093596"/>
<keyword evidence="3" id="KW-0479">Metal-binding</keyword>
<keyword evidence="7" id="KW-0472">Membrane</keyword>
<protein>
    <recommendedName>
        <fullName evidence="10">ADP-dependent glucokinase</fullName>
    </recommendedName>
</protein>
<keyword evidence="1" id="KW-0963">Cytoplasm</keyword>
<dbReference type="PANTHER" id="PTHR21208">
    <property type="entry name" value="ADP-DEPENDENT GLUCOKINASE"/>
    <property type="match status" value="1"/>
</dbReference>
<dbReference type="SUPFAM" id="SSF53613">
    <property type="entry name" value="Ribokinase-like"/>
    <property type="match status" value="1"/>
</dbReference>
<dbReference type="Proteomes" id="UP000095300">
    <property type="component" value="Unassembled WGS sequence"/>
</dbReference>
<dbReference type="GO" id="GO:0043843">
    <property type="term" value="F:ADP-specific glucokinase activity"/>
    <property type="evidence" value="ECO:0007669"/>
    <property type="project" value="TreeGrafter"/>
</dbReference>
<evidence type="ECO:0000256" key="6">
    <source>
        <dbReference type="ARBA" id="ARBA00023152"/>
    </source>
</evidence>
<keyword evidence="6" id="KW-0324">Glycolysis</keyword>
<keyword evidence="9" id="KW-1185">Reference proteome</keyword>
<dbReference type="PROSITE" id="PS51255">
    <property type="entry name" value="ADPK"/>
    <property type="match status" value="1"/>
</dbReference>
<keyword evidence="5" id="KW-0460">Magnesium</keyword>
<dbReference type="GO" id="GO:0006096">
    <property type="term" value="P:glycolytic process"/>
    <property type="evidence" value="ECO:0007669"/>
    <property type="project" value="UniProtKB-KW"/>
</dbReference>
<name>A0A1I8Q8X7_STOCA</name>
<dbReference type="GO" id="GO:0005783">
    <property type="term" value="C:endoplasmic reticulum"/>
    <property type="evidence" value="ECO:0007669"/>
    <property type="project" value="TreeGrafter"/>
</dbReference>
<dbReference type="VEuPathDB" id="VectorBase:SCAU014953"/>
<dbReference type="AlphaFoldDB" id="A0A1I8Q8X7"/>
<keyword evidence="7" id="KW-0812">Transmembrane</keyword>
<evidence type="ECO:0000313" key="9">
    <source>
        <dbReference type="Proteomes" id="UP000095300"/>
    </source>
</evidence>
<evidence type="ECO:0000256" key="4">
    <source>
        <dbReference type="ARBA" id="ARBA00022777"/>
    </source>
</evidence>
<dbReference type="Pfam" id="PF04587">
    <property type="entry name" value="ADP_PFK_GK"/>
    <property type="match status" value="1"/>
</dbReference>
<evidence type="ECO:0000256" key="2">
    <source>
        <dbReference type="ARBA" id="ARBA00022679"/>
    </source>
</evidence>
<keyword evidence="7" id="KW-1133">Transmembrane helix</keyword>
<dbReference type="InterPro" id="IPR007666">
    <property type="entry name" value="ADP_PFK/GK"/>
</dbReference>
<gene>
    <name evidence="8" type="primary">106093596</name>
</gene>
<evidence type="ECO:0000256" key="5">
    <source>
        <dbReference type="ARBA" id="ARBA00022842"/>
    </source>
</evidence>
<evidence type="ECO:0000313" key="8">
    <source>
        <dbReference type="EnsemblMetazoa" id="SCAU014953-PA"/>
    </source>
</evidence>
<proteinExistence type="predicted"/>
<keyword evidence="4" id="KW-0418">Kinase</keyword>
<reference evidence="8" key="1">
    <citation type="submission" date="2020-05" db="UniProtKB">
        <authorList>
            <consortium name="EnsemblMetazoa"/>
        </authorList>
    </citation>
    <scope>IDENTIFICATION</scope>
    <source>
        <strain evidence="8">USDA</strain>
    </source>
</reference>
<accession>A0A1I8Q8X7</accession>
<keyword evidence="2" id="KW-0808">Transferase</keyword>
<dbReference type="InterPro" id="IPR029056">
    <property type="entry name" value="Ribokinase-like"/>
</dbReference>
<evidence type="ECO:0000256" key="3">
    <source>
        <dbReference type="ARBA" id="ARBA00022723"/>
    </source>
</evidence>
<organism evidence="8 9">
    <name type="scientific">Stomoxys calcitrans</name>
    <name type="common">Stable fly</name>
    <name type="synonym">Conops calcitrans</name>
    <dbReference type="NCBI Taxonomy" id="35570"/>
    <lineage>
        <taxon>Eukaryota</taxon>
        <taxon>Metazoa</taxon>
        <taxon>Ecdysozoa</taxon>
        <taxon>Arthropoda</taxon>
        <taxon>Hexapoda</taxon>
        <taxon>Insecta</taxon>
        <taxon>Pterygota</taxon>
        <taxon>Neoptera</taxon>
        <taxon>Endopterygota</taxon>
        <taxon>Diptera</taxon>
        <taxon>Brachycera</taxon>
        <taxon>Muscomorpha</taxon>
        <taxon>Muscoidea</taxon>
        <taxon>Muscidae</taxon>
        <taxon>Stomoxys</taxon>
    </lineage>
</organism>
<dbReference type="Gene3D" id="3.40.1190.20">
    <property type="match status" value="1"/>
</dbReference>
<dbReference type="OrthoDB" id="5847021at2759"/>